<keyword evidence="9" id="KW-1185">Reference proteome</keyword>
<comment type="caution">
    <text evidence="8">The sequence shown here is derived from an EMBL/GenBank/DDBJ whole genome shotgun (WGS) entry which is preliminary data.</text>
</comment>
<evidence type="ECO:0000256" key="4">
    <source>
        <dbReference type="PROSITE-ProRule" id="PRU00192"/>
    </source>
</evidence>
<dbReference type="PANTHER" id="PTHR23180:SF160">
    <property type="entry name" value="ADP-RIBOSYLATION FACTOR GTPASE-ACTIVATING PROTEIN EFFECTOR PROTEIN 1"/>
    <property type="match status" value="1"/>
</dbReference>
<keyword evidence="2" id="KW-0479">Metal-binding</keyword>
<feature type="region of interest" description="Disordered" evidence="5">
    <location>
        <begin position="187"/>
        <end position="208"/>
    </location>
</feature>
<dbReference type="PROSITE" id="PS50002">
    <property type="entry name" value="SH3"/>
    <property type="match status" value="1"/>
</dbReference>
<evidence type="ECO:0000256" key="5">
    <source>
        <dbReference type="SAM" id="MobiDB-lite"/>
    </source>
</evidence>
<dbReference type="Pfam" id="PF00018">
    <property type="entry name" value="SH3_1"/>
    <property type="match status" value="1"/>
</dbReference>
<dbReference type="PROSITE" id="PS50003">
    <property type="entry name" value="PH_DOMAIN"/>
    <property type="match status" value="2"/>
</dbReference>
<dbReference type="InterPro" id="IPR045258">
    <property type="entry name" value="ACAP1/2/3-like"/>
</dbReference>
<dbReference type="GO" id="GO:0005096">
    <property type="term" value="F:GTPase activator activity"/>
    <property type="evidence" value="ECO:0007669"/>
    <property type="project" value="InterPro"/>
</dbReference>
<evidence type="ECO:0000313" key="8">
    <source>
        <dbReference type="EMBL" id="KAJ5070119.1"/>
    </source>
</evidence>
<dbReference type="InterPro" id="IPR011993">
    <property type="entry name" value="PH-like_dom_sf"/>
</dbReference>
<dbReference type="SMART" id="SM00233">
    <property type="entry name" value="PH"/>
    <property type="match status" value="2"/>
</dbReference>
<evidence type="ECO:0000256" key="2">
    <source>
        <dbReference type="ARBA" id="ARBA00022723"/>
    </source>
</evidence>
<accession>A0A9Q0R7K8</accession>
<keyword evidence="3" id="KW-0862">Zinc</keyword>
<dbReference type="Gene3D" id="2.30.29.30">
    <property type="entry name" value="Pleckstrin-homology domain (PH domain)/Phosphotyrosine-binding domain (PTB)"/>
    <property type="match status" value="2"/>
</dbReference>
<dbReference type="SMART" id="SM00326">
    <property type="entry name" value="SH3"/>
    <property type="match status" value="1"/>
</dbReference>
<dbReference type="InterPro" id="IPR001849">
    <property type="entry name" value="PH_domain"/>
</dbReference>
<proteinExistence type="predicted"/>
<feature type="domain" description="PH" evidence="7">
    <location>
        <begin position="436"/>
        <end position="536"/>
    </location>
</feature>
<evidence type="ECO:0000313" key="9">
    <source>
        <dbReference type="Proteomes" id="UP001149090"/>
    </source>
</evidence>
<sequence>METNLLNQKAIARLNYRSNDLSLLCFNENDEIIINEQINKKWVKGKLIKNNIEGIFPLNYVKLQNPIDPKLDPKLKYQKNFNQEIMKIFLTDLNPETSYLESALLKKQTVPLIKLYKPTRLPLFPFSRKGWLMIGSSNGKWKKKYCVLEDLSLRYFPSEKENENEMKSIYIDKIMCVIRDSFQTTEKNSDSKTKANSNQKSKSKSNNKNDENFAFRIITKNQKNYHFQANSKKEMDDWINIIYLCQDILKFCSYSSTTEDIPTLKSLIQLMEIVYRRILEIKSKKNDQENRKMRDRLKVIDLWMNLWLFKYYLVLKNKFNGESYAISIRDQESEAHNGLELRKYDSARILFAKQEEKWIGKGEKSDGYFTQESIALLAFDSNQENGQKSDEKIVDEPLFFERKETRNFVSNDLPEGFLINKALSILNYETKTNEFVIQKNGILYYQYEKQQESPQGWKKKYLILSNFYLNIYASDKEKNPEQTILLDKTTKIEKLQQKDKKNIFTISTTKGLVFKFYSTNLFVIQEWIQMIQISIYLLNIYEPINPENREIESKIHEIEELLKWIQESILNSEILISSLRKMENDCKDQVQEVGRQPYLV</sequence>
<dbReference type="SUPFAM" id="SSF50729">
    <property type="entry name" value="PH domain-like"/>
    <property type="match status" value="2"/>
</dbReference>
<keyword evidence="1 4" id="KW-0728">SH3 domain</keyword>
<organism evidence="8 9">
    <name type="scientific">Anaeramoeba ignava</name>
    <name type="common">Anaerobic marine amoeba</name>
    <dbReference type="NCBI Taxonomy" id="1746090"/>
    <lineage>
        <taxon>Eukaryota</taxon>
        <taxon>Metamonada</taxon>
        <taxon>Anaeramoebidae</taxon>
        <taxon>Anaeramoeba</taxon>
    </lineage>
</organism>
<feature type="domain" description="SH3" evidence="6">
    <location>
        <begin position="5"/>
        <end position="66"/>
    </location>
</feature>
<dbReference type="GO" id="GO:0046872">
    <property type="term" value="F:metal ion binding"/>
    <property type="evidence" value="ECO:0007669"/>
    <property type="project" value="UniProtKB-KW"/>
</dbReference>
<name>A0A9Q0R7K8_ANAIG</name>
<dbReference type="EMBL" id="JAPDFW010000098">
    <property type="protein sequence ID" value="KAJ5070119.1"/>
    <property type="molecule type" value="Genomic_DNA"/>
</dbReference>
<dbReference type="InterPro" id="IPR001452">
    <property type="entry name" value="SH3_domain"/>
</dbReference>
<evidence type="ECO:0000256" key="3">
    <source>
        <dbReference type="ARBA" id="ARBA00022833"/>
    </source>
</evidence>
<feature type="compositionally biased region" description="Low complexity" evidence="5">
    <location>
        <begin position="194"/>
        <end position="206"/>
    </location>
</feature>
<dbReference type="Pfam" id="PF00169">
    <property type="entry name" value="PH"/>
    <property type="match status" value="2"/>
</dbReference>
<dbReference type="SUPFAM" id="SSF50044">
    <property type="entry name" value="SH3-domain"/>
    <property type="match status" value="1"/>
</dbReference>
<evidence type="ECO:0000256" key="1">
    <source>
        <dbReference type="ARBA" id="ARBA00022443"/>
    </source>
</evidence>
<feature type="domain" description="PH" evidence="7">
    <location>
        <begin position="125"/>
        <end position="247"/>
    </location>
</feature>
<evidence type="ECO:0000259" key="7">
    <source>
        <dbReference type="PROSITE" id="PS50003"/>
    </source>
</evidence>
<dbReference type="InterPro" id="IPR036028">
    <property type="entry name" value="SH3-like_dom_sf"/>
</dbReference>
<reference evidence="8" key="1">
    <citation type="submission" date="2022-10" db="EMBL/GenBank/DDBJ databases">
        <title>Novel sulphate-reducing endosymbionts in the free-living metamonad Anaeramoeba.</title>
        <authorList>
            <person name="Jerlstrom-Hultqvist J."/>
            <person name="Cepicka I."/>
            <person name="Gallot-Lavallee L."/>
            <person name="Salas-Leiva D."/>
            <person name="Curtis B.A."/>
            <person name="Zahonova K."/>
            <person name="Pipaliya S."/>
            <person name="Dacks J."/>
            <person name="Roger A.J."/>
        </authorList>
    </citation>
    <scope>NUCLEOTIDE SEQUENCE</scope>
    <source>
        <strain evidence="8">BMAN</strain>
    </source>
</reference>
<gene>
    <name evidence="8" type="ORF">M0811_11148</name>
</gene>
<evidence type="ECO:0000259" key="6">
    <source>
        <dbReference type="PROSITE" id="PS50002"/>
    </source>
</evidence>
<dbReference type="CDD" id="cd00821">
    <property type="entry name" value="PH"/>
    <property type="match status" value="2"/>
</dbReference>
<dbReference type="Proteomes" id="UP001149090">
    <property type="component" value="Unassembled WGS sequence"/>
</dbReference>
<dbReference type="Gene3D" id="2.30.30.40">
    <property type="entry name" value="SH3 Domains"/>
    <property type="match status" value="1"/>
</dbReference>
<dbReference type="AlphaFoldDB" id="A0A9Q0R7K8"/>
<protein>
    <recommendedName>
        <fullName evidence="10">PH domain-containing protein</fullName>
    </recommendedName>
</protein>
<dbReference type="OrthoDB" id="43122at2759"/>
<dbReference type="PANTHER" id="PTHR23180">
    <property type="entry name" value="CENTAURIN/ARF"/>
    <property type="match status" value="1"/>
</dbReference>
<evidence type="ECO:0008006" key="10">
    <source>
        <dbReference type="Google" id="ProtNLM"/>
    </source>
</evidence>